<sequence>MHDTMAFAKSIFAKVEEALDMEASMEMPVALSEENVTSCSFEIFDRTSIASDNTDHKVTIAIIDMKL</sequence>
<organism evidence="1 2">
    <name type="scientific">Romanomermis culicivorax</name>
    <name type="common">Nematode worm</name>
    <dbReference type="NCBI Taxonomy" id="13658"/>
    <lineage>
        <taxon>Eukaryota</taxon>
        <taxon>Metazoa</taxon>
        <taxon>Ecdysozoa</taxon>
        <taxon>Nematoda</taxon>
        <taxon>Enoplea</taxon>
        <taxon>Dorylaimia</taxon>
        <taxon>Mermithida</taxon>
        <taxon>Mermithoidea</taxon>
        <taxon>Mermithidae</taxon>
        <taxon>Romanomermis</taxon>
    </lineage>
</organism>
<evidence type="ECO:0000313" key="2">
    <source>
        <dbReference type="WBParaSite" id="nRc.2.0.1.t16689-RA"/>
    </source>
</evidence>
<keyword evidence="1" id="KW-1185">Reference proteome</keyword>
<accession>A0A915ITI2</accession>
<proteinExistence type="predicted"/>
<reference evidence="2" key="1">
    <citation type="submission" date="2022-11" db="UniProtKB">
        <authorList>
            <consortium name="WormBaseParasite"/>
        </authorList>
    </citation>
    <scope>IDENTIFICATION</scope>
</reference>
<dbReference type="WBParaSite" id="nRc.2.0.1.t16689-RA">
    <property type="protein sequence ID" value="nRc.2.0.1.t16689-RA"/>
    <property type="gene ID" value="nRc.2.0.1.g16689"/>
</dbReference>
<evidence type="ECO:0000313" key="1">
    <source>
        <dbReference type="Proteomes" id="UP000887565"/>
    </source>
</evidence>
<protein>
    <submittedName>
        <fullName evidence="2">Uncharacterized protein</fullName>
    </submittedName>
</protein>
<dbReference type="Proteomes" id="UP000887565">
    <property type="component" value="Unplaced"/>
</dbReference>
<name>A0A915ITI2_ROMCU</name>
<dbReference type="AlphaFoldDB" id="A0A915ITI2"/>